<dbReference type="Pfam" id="PF07110">
    <property type="entry name" value="EthD"/>
    <property type="match status" value="1"/>
</dbReference>
<evidence type="ECO:0000256" key="1">
    <source>
        <dbReference type="ARBA" id="ARBA00005986"/>
    </source>
</evidence>
<dbReference type="Proteomes" id="UP001161017">
    <property type="component" value="Unassembled WGS sequence"/>
</dbReference>
<dbReference type="InterPro" id="IPR011008">
    <property type="entry name" value="Dimeric_a/b-barrel"/>
</dbReference>
<organism evidence="3 4">
    <name type="scientific">Ramalina farinacea</name>
    <dbReference type="NCBI Taxonomy" id="258253"/>
    <lineage>
        <taxon>Eukaryota</taxon>
        <taxon>Fungi</taxon>
        <taxon>Dikarya</taxon>
        <taxon>Ascomycota</taxon>
        <taxon>Pezizomycotina</taxon>
        <taxon>Lecanoromycetes</taxon>
        <taxon>OSLEUM clade</taxon>
        <taxon>Lecanoromycetidae</taxon>
        <taxon>Lecanorales</taxon>
        <taxon>Lecanorineae</taxon>
        <taxon>Ramalinaceae</taxon>
        <taxon>Ramalina</taxon>
    </lineage>
</organism>
<evidence type="ECO:0000313" key="3">
    <source>
        <dbReference type="EMBL" id="MDI1486505.1"/>
    </source>
</evidence>
<dbReference type="GO" id="GO:0016491">
    <property type="term" value="F:oxidoreductase activity"/>
    <property type="evidence" value="ECO:0007669"/>
    <property type="project" value="InterPro"/>
</dbReference>
<feature type="domain" description="EthD" evidence="2">
    <location>
        <begin position="12"/>
        <end position="119"/>
    </location>
</feature>
<comment type="similarity">
    <text evidence="1">Belongs to the tpcK family.</text>
</comment>
<dbReference type="EMBL" id="JAPUFD010000003">
    <property type="protein sequence ID" value="MDI1486505.1"/>
    <property type="molecule type" value="Genomic_DNA"/>
</dbReference>
<evidence type="ECO:0000313" key="4">
    <source>
        <dbReference type="Proteomes" id="UP001161017"/>
    </source>
</evidence>
<reference evidence="3" key="1">
    <citation type="journal article" date="2023" name="Genome Biol. Evol.">
        <title>First Whole Genome Sequence and Flow Cytometry Genome Size Data for the Lichen-Forming Fungus Ramalina farinacea (Ascomycota).</title>
        <authorList>
            <person name="Llewellyn T."/>
            <person name="Mian S."/>
            <person name="Hill R."/>
            <person name="Leitch I.J."/>
            <person name="Gaya E."/>
        </authorList>
    </citation>
    <scope>NUCLEOTIDE SEQUENCE</scope>
    <source>
        <strain evidence="3">LIQ254RAFAR</strain>
    </source>
</reference>
<keyword evidence="4" id="KW-1185">Reference proteome</keyword>
<sequence length="137" mass="15425">MAFRAMLVIFRKPDISPEAFKEHYEEIHVPLLKSLAGNEFPKHTRNYVQRSSSSDEIGTHGPTFPASVIFGTQEDFPYDCLTICEWPSQAVFQAFRTKIMEKEAAEKISADEAKFLDKSKPQQVVLMDETIVSGPGA</sequence>
<dbReference type="SUPFAM" id="SSF54909">
    <property type="entry name" value="Dimeric alpha+beta barrel"/>
    <property type="match status" value="1"/>
</dbReference>
<dbReference type="AlphaFoldDB" id="A0AA43QH93"/>
<evidence type="ECO:0000259" key="2">
    <source>
        <dbReference type="Pfam" id="PF07110"/>
    </source>
</evidence>
<comment type="caution">
    <text evidence="3">The sequence shown here is derived from an EMBL/GenBank/DDBJ whole genome shotgun (WGS) entry which is preliminary data.</text>
</comment>
<accession>A0AA43QH93</accession>
<dbReference type="Gene3D" id="3.30.70.100">
    <property type="match status" value="1"/>
</dbReference>
<protein>
    <recommendedName>
        <fullName evidence="2">EthD domain-containing protein</fullName>
    </recommendedName>
</protein>
<proteinExistence type="inferred from homology"/>
<dbReference type="InterPro" id="IPR009799">
    <property type="entry name" value="EthD_dom"/>
</dbReference>
<gene>
    <name evidence="3" type="ORF">OHK93_005736</name>
</gene>
<name>A0AA43QH93_9LECA</name>